<dbReference type="GO" id="GO:0016567">
    <property type="term" value="P:protein ubiquitination"/>
    <property type="evidence" value="ECO:0007669"/>
    <property type="project" value="UniProtKB-UniRule"/>
</dbReference>
<dbReference type="PANTHER" id="PTHR21497">
    <property type="entry name" value="UBIQUITIN LIGASE E3 ALPHA-RELATED"/>
    <property type="match status" value="1"/>
</dbReference>
<dbReference type="CDD" id="cd19673">
    <property type="entry name" value="UBR-box_UBR3"/>
    <property type="match status" value="1"/>
</dbReference>
<comment type="similarity">
    <text evidence="8 10">Belongs to the E3 ubiquitin-protein ligase UBR1-like family.</text>
</comment>
<dbReference type="PROSITE" id="PS51157">
    <property type="entry name" value="ZF_UBR"/>
    <property type="match status" value="1"/>
</dbReference>
<evidence type="ECO:0000313" key="13">
    <source>
        <dbReference type="EMBL" id="KAL3318672.1"/>
    </source>
</evidence>
<evidence type="ECO:0000313" key="14">
    <source>
        <dbReference type="Proteomes" id="UP001626550"/>
    </source>
</evidence>
<dbReference type="Gene3D" id="2.10.110.30">
    <property type="match status" value="1"/>
</dbReference>
<dbReference type="InterPro" id="IPR039164">
    <property type="entry name" value="UBR1-like"/>
</dbReference>
<feature type="compositionally biased region" description="Acidic residues" evidence="11">
    <location>
        <begin position="1031"/>
        <end position="1040"/>
    </location>
</feature>
<evidence type="ECO:0000259" key="12">
    <source>
        <dbReference type="PROSITE" id="PS51157"/>
    </source>
</evidence>
<comment type="function">
    <text evidence="10">Ubiquitin ligase protein which is a component of the N-end rule pathway. Recognizes and binds to proteins bearing specific N-terminal residues that are destabilizing according to the N-end rule, leading to their ubiquitination and subsequent degradation.</text>
</comment>
<comment type="catalytic activity">
    <reaction evidence="1 10">
        <text>S-ubiquitinyl-[E2 ubiquitin-conjugating enzyme]-L-cysteine + [acceptor protein]-L-lysine = [E2 ubiquitin-conjugating enzyme]-L-cysteine + N(6)-ubiquitinyl-[acceptor protein]-L-lysine.</text>
        <dbReference type="EC" id="2.3.2.27"/>
    </reaction>
</comment>
<dbReference type="SUPFAM" id="SSF57850">
    <property type="entry name" value="RING/U-box"/>
    <property type="match status" value="1"/>
</dbReference>
<keyword evidence="3 10" id="KW-0808">Transferase</keyword>
<dbReference type="GO" id="GO:0071596">
    <property type="term" value="P:ubiquitin-dependent protein catabolic process via the N-end rule pathway"/>
    <property type="evidence" value="ECO:0007669"/>
    <property type="project" value="UniProtKB-UniRule"/>
</dbReference>
<gene>
    <name evidence="13" type="primary">UBR3</name>
    <name evidence="13" type="ORF">Ciccas_002664</name>
</gene>
<dbReference type="Gene3D" id="3.30.40.10">
    <property type="entry name" value="Zinc/RING finger domain, C3HC4 (zinc finger)"/>
    <property type="match status" value="1"/>
</dbReference>
<dbReference type="Pfam" id="PF02207">
    <property type="entry name" value="zf-UBR"/>
    <property type="match status" value="1"/>
</dbReference>
<feature type="compositionally biased region" description="Low complexity" evidence="11">
    <location>
        <begin position="1740"/>
        <end position="1751"/>
    </location>
</feature>
<proteinExistence type="inferred from homology"/>
<feature type="compositionally biased region" description="Polar residues" evidence="11">
    <location>
        <begin position="1753"/>
        <end position="1762"/>
    </location>
</feature>
<dbReference type="GO" id="GO:0008270">
    <property type="term" value="F:zinc ion binding"/>
    <property type="evidence" value="ECO:0007669"/>
    <property type="project" value="UniProtKB-UniRule"/>
</dbReference>
<evidence type="ECO:0000256" key="1">
    <source>
        <dbReference type="ARBA" id="ARBA00000900"/>
    </source>
</evidence>
<evidence type="ECO:0000256" key="9">
    <source>
        <dbReference type="PROSITE-ProRule" id="PRU00508"/>
    </source>
</evidence>
<dbReference type="EC" id="2.3.2.27" evidence="10"/>
<protein>
    <recommendedName>
        <fullName evidence="10">E3 ubiquitin-protein ligase</fullName>
        <ecNumber evidence="10">2.3.2.27</ecNumber>
    </recommendedName>
</protein>
<feature type="zinc finger region" description="UBR-type" evidence="9">
    <location>
        <begin position="105"/>
        <end position="176"/>
    </location>
</feature>
<evidence type="ECO:0000256" key="11">
    <source>
        <dbReference type="SAM" id="MobiDB-lite"/>
    </source>
</evidence>
<dbReference type="InterPro" id="IPR003126">
    <property type="entry name" value="Znf_UBR"/>
</dbReference>
<evidence type="ECO:0000256" key="7">
    <source>
        <dbReference type="ARBA" id="ARBA00022833"/>
    </source>
</evidence>
<feature type="region of interest" description="Disordered" evidence="11">
    <location>
        <begin position="1734"/>
        <end position="1797"/>
    </location>
</feature>
<dbReference type="Proteomes" id="UP001626550">
    <property type="component" value="Unassembled WGS sequence"/>
</dbReference>
<dbReference type="SMART" id="SM00396">
    <property type="entry name" value="ZnF_UBR1"/>
    <property type="match status" value="1"/>
</dbReference>
<dbReference type="InterPro" id="IPR055194">
    <property type="entry name" value="UBR1-like_WH"/>
</dbReference>
<comment type="pathway">
    <text evidence="2 10">Protein modification; protein ubiquitination.</text>
</comment>
<evidence type="ECO:0000256" key="3">
    <source>
        <dbReference type="ARBA" id="ARBA00022679"/>
    </source>
</evidence>
<dbReference type="FunFam" id="2.10.110.30:FF:000002">
    <property type="entry name" value="Putative e3 ubiquitin-protein ligase ubr3"/>
    <property type="match status" value="1"/>
</dbReference>
<evidence type="ECO:0000256" key="8">
    <source>
        <dbReference type="ARBA" id="ARBA00046341"/>
    </source>
</evidence>
<keyword evidence="14" id="KW-1185">Reference proteome</keyword>
<evidence type="ECO:0000256" key="5">
    <source>
        <dbReference type="ARBA" id="ARBA00022771"/>
    </source>
</evidence>
<dbReference type="GO" id="GO:0061630">
    <property type="term" value="F:ubiquitin protein ligase activity"/>
    <property type="evidence" value="ECO:0007669"/>
    <property type="project" value="UniProtKB-UniRule"/>
</dbReference>
<dbReference type="Pfam" id="PF22960">
    <property type="entry name" value="WHD_UBR1"/>
    <property type="match status" value="1"/>
</dbReference>
<evidence type="ECO:0000256" key="10">
    <source>
        <dbReference type="RuleBase" id="RU366018"/>
    </source>
</evidence>
<dbReference type="EMBL" id="JBJKFK010000216">
    <property type="protein sequence ID" value="KAL3318672.1"/>
    <property type="molecule type" value="Genomic_DNA"/>
</dbReference>
<keyword evidence="4 10" id="KW-0479">Metal-binding</keyword>
<reference evidence="13 14" key="1">
    <citation type="submission" date="2024-11" db="EMBL/GenBank/DDBJ databases">
        <title>Adaptive evolution of stress response genes in parasites aligns with host niche diversity.</title>
        <authorList>
            <person name="Hahn C."/>
            <person name="Resl P."/>
        </authorList>
    </citation>
    <scope>NUCLEOTIDE SEQUENCE [LARGE SCALE GENOMIC DNA]</scope>
    <source>
        <strain evidence="13">EGGRZ-B1_66</strain>
        <tissue evidence="13">Body</tissue>
    </source>
</reference>
<evidence type="ECO:0000256" key="6">
    <source>
        <dbReference type="ARBA" id="ARBA00022786"/>
    </source>
</evidence>
<feature type="domain" description="UBR-type" evidence="12">
    <location>
        <begin position="105"/>
        <end position="176"/>
    </location>
</feature>
<dbReference type="PANTHER" id="PTHR21497:SF39">
    <property type="entry name" value="E3 UBIQUITIN-PROTEIN LIGASE UBR3"/>
    <property type="match status" value="1"/>
</dbReference>
<dbReference type="InterPro" id="IPR044046">
    <property type="entry name" value="E3_ligase_UBR-like_C"/>
</dbReference>
<accession>A0ABD2QH68</accession>
<evidence type="ECO:0000256" key="4">
    <source>
        <dbReference type="ARBA" id="ARBA00022723"/>
    </source>
</evidence>
<organism evidence="13 14">
    <name type="scientific">Cichlidogyrus casuarinus</name>
    <dbReference type="NCBI Taxonomy" id="1844966"/>
    <lineage>
        <taxon>Eukaryota</taxon>
        <taxon>Metazoa</taxon>
        <taxon>Spiralia</taxon>
        <taxon>Lophotrochozoa</taxon>
        <taxon>Platyhelminthes</taxon>
        <taxon>Monogenea</taxon>
        <taxon>Monopisthocotylea</taxon>
        <taxon>Dactylogyridea</taxon>
        <taxon>Ancyrocephalidae</taxon>
        <taxon>Cichlidogyrus</taxon>
    </lineage>
</organism>
<sequence length="2299" mass="261644">MDFFEEEEAATEDFDAFIQFICTRNALSKHDLLFKFREACINSDVHSPIFVSMIALFPFDAFMPSTFVKWETKMDLLCRLFEFLISKGAGFDVYGKQLKEYDYSAACGLVWTNNYFAYRCRTCGLSPTMSLCTDCFNAGNHEGHDFNKFKSHAGGVCDCGDASVIKPSGNCHYHGPDKVSHRPTPPDDLVAVLKTLLPHFCKALLFFCIHIAEFMNKQDTIFESNGENLQALHLLQRLQSYGWVPQKFLADILLDQHLLSSLLTEAANTDQIMAYRSSLVSKPIIRFPECVKESDPFHKTMMEVFLFLLVKLRFPEPLVTFLIGLFSDSHFKEIFAGAYLDHYSRIASSIMLAACTRQNRADECLQISNRIIHASVQLFSGEFYAIKMVKERQLHHCVVSCLLKVFNVSLTTLDDRGHRVVNPDSVLIRNNVFWPMMSDLINLLAHKTIVDLLMEDQLFLTRWTKILRYMQFANCFFLKEGNHIEYETMGFYHTYTMDLEMSVNTMWNIWCHYSKEVNQYDKDRSYFHLQADLEHCLSYTKACLQSLAVFLAHLGNIVPHSNSATSIPKMNPRVPLSFHIPLMRHVACFLSLVTVKYKVSLLDLLKDFMEPSASILLRWMQEITNILLGSHEVVIGYWIRNGHPIRQSVSHYLQTQFCYSYIDLDIFAMQVCSTLLPPAYILNALIDETKLLRNINLHQELLNLVTGTSSETTEERVRGNSLDSSVDRKPMALESWLVTLTWILDLRNNLELDETILMRKELIYCLASGSRKRSDLTSLIPERYSLTSQLDMDPLLEQVAHFSAPTIDETVGSARPGEYALKSHLWHEEFDPVFHSLRCSSRPDSSHTLERYRDHIRQAHGVKNPTNLWPPFKIPERPNEEFKHLENLLQSRHLHYLLFSQLAMYVYDSKVVSEESLALIVHLLNRAVQAALSNDVTSLLVEPRDMNEQIHMTEEEEEELLDSPQSEQASISVSMLEERVMEEDLGDQTTLMGPRFLIYRNMPGFQDRATNSQSEEEVLFNRLTNTNQDATESDLDDYEDPVPFVDESPLPPRRYKVQPKKGKPLQWHISLRACPYRTQAKAHISHPVKSDLTSTGNILDNVTTRLCSVASPQPQVFQLEKEDPTSLLERPRLIDSIISLLIKVHAKLRYSYEEDGTNTAVVKAPLQFLSHFSSRPELNNKASSQEPASLHMLFNSTSQWQNFAHDQLEHVQADVLFFAANAPAYMTPKERKTSSKSCTDSSSRCAYTGEKDWGDGVFYVEKLLDRIFEAREDLQHAMAEYLARARNPFHSQQACEPSKKTVDVMQPEQPQMEKMEMEHDLKKLAEAKRQKIMSAMQRKQKAFTERYSDVIAAMSMPSDVTGEASEDLGQSGVRHQYECAICQSETPPNGDKLEQGKLKYDLVLLSMLCESGLMQQMREIGRPLEMWGSRIRELKTNLACRPVDPDGPLVVAAHTPRPTLVQEQQKRHITLSGTLGIGLSSPSSPPAREPFDTVDQCIQPAQNREEDLPAKNFTYLDVRQWWRHAFSDQFSHNSTLPSLLDSPSMQSGLIIQTCGHAVHQSCFLAFKSTSSTRAWPGRNKSSLLCPLCRRDIHHTVPIFVDQLHGPLSALSFKNLPRNSTAIEQLSALNKELMSLPAQGLHLWNHLDGQEGLLNVQRKKVIKAAIGHQLNAVCLLRSQLEMELSVLITCPLQYSTVARRCHWTEFLSYLHHMYGEAREFNSIVARLMGWPVMESPKPEESPSTESETLPRPATTPSSASGSENRFPITRRGATRRRPSAGIDFYQPMEVDEDRDDQGTQGRAIIQDLLNVSDMDFESEEDQFVIMHLHSPTSNNMEGLRRITKRQAPPTPLPKLYLTESPLLFQEPTDVFLAALPSIWPREDVFLTWVKAILCLNFTRVLIGLCLNQPETSNAHESLYACARFIKQQKSVDASEDKWWREFVACLDSVMERLGQVYFGADALVPKPESSLIDLPQLGAQLETINLETGLIYNGQMCDKMETGPGNSLHNQVLRFLASRLVPFMRIAALCLGRWHSSSTPNWSDAVLALPFVGSCRFSMGCSAPVPSTSKDQSQITPDLDALSEFYHLAHLLKLSPDDESDLSQVMRDCFAVYSDNGDSLSRKLQPRLNIWFGAILDGARDAVSPWLANLGSVMEIGRQLYTPRLVRPPETFDELFNELHTVPCGSTLHRHQENALCLICGRLICIVCSHNFSFVEHAYICNGFSGIVLEINTSLVHVSLGTYISDWGSIYLDAYGEEDAHLKRGKPLYLNHQRLALLEQQWLTHSFRHVLKNWRSPSSI</sequence>
<keyword evidence="7 10" id="KW-0862">Zinc</keyword>
<keyword evidence="5 10" id="KW-0863">Zinc-finger</keyword>
<name>A0ABD2QH68_9PLAT</name>
<comment type="caution">
    <text evidence="13">The sequence shown here is derived from an EMBL/GenBank/DDBJ whole genome shotgun (WGS) entry which is preliminary data.</text>
</comment>
<feature type="region of interest" description="Disordered" evidence="11">
    <location>
        <begin position="1025"/>
        <end position="1059"/>
    </location>
</feature>
<dbReference type="InterPro" id="IPR013083">
    <property type="entry name" value="Znf_RING/FYVE/PHD"/>
</dbReference>
<dbReference type="Pfam" id="PF18995">
    <property type="entry name" value="PRT6_C"/>
    <property type="match status" value="1"/>
</dbReference>
<keyword evidence="6 10" id="KW-0833">Ubl conjugation pathway</keyword>
<evidence type="ECO:0000256" key="2">
    <source>
        <dbReference type="ARBA" id="ARBA00004906"/>
    </source>
</evidence>